<evidence type="ECO:0000256" key="1">
    <source>
        <dbReference type="ARBA" id="ARBA00001974"/>
    </source>
</evidence>
<reference evidence="9" key="1">
    <citation type="journal article" date="2019" name="Nat. Commun.">
        <title>Expansion of phycobilisome linker gene families in mesophilic red algae.</title>
        <authorList>
            <person name="Lee J."/>
            <person name="Kim D."/>
            <person name="Bhattacharya D."/>
            <person name="Yoon H.S."/>
        </authorList>
    </citation>
    <scope>NUCLEOTIDE SEQUENCE [LARGE SCALE GENOMIC DNA]</scope>
    <source>
        <strain evidence="9">CCMP 1328</strain>
    </source>
</reference>
<dbReference type="SUPFAM" id="SSF55424">
    <property type="entry name" value="FAD/NAD-linked reductases, dimerisation (C-terminal) domain"/>
    <property type="match status" value="1"/>
</dbReference>
<comment type="cofactor">
    <cofactor evidence="1">
        <name>FAD</name>
        <dbReference type="ChEBI" id="CHEBI:57692"/>
    </cofactor>
</comment>
<gene>
    <name evidence="8" type="ORF">FVE85_2266</name>
</gene>
<evidence type="ECO:0000256" key="5">
    <source>
        <dbReference type="ARBA" id="ARBA00023002"/>
    </source>
</evidence>
<protein>
    <submittedName>
        <fullName evidence="8">Coenzyme A disulfide reductase</fullName>
    </submittedName>
</protein>
<dbReference type="SUPFAM" id="SSF52821">
    <property type="entry name" value="Rhodanese/Cell cycle control phosphatase"/>
    <property type="match status" value="1"/>
</dbReference>
<feature type="domain" description="Rhodanese" evidence="7">
    <location>
        <begin position="506"/>
        <end position="589"/>
    </location>
</feature>
<dbReference type="Gene3D" id="3.50.50.60">
    <property type="entry name" value="FAD/NAD(P)-binding domain"/>
    <property type="match status" value="2"/>
</dbReference>
<dbReference type="Gene3D" id="3.40.250.10">
    <property type="entry name" value="Rhodanese-like domain"/>
    <property type="match status" value="1"/>
</dbReference>
<dbReference type="InterPro" id="IPR036873">
    <property type="entry name" value="Rhodanese-like_dom_sf"/>
</dbReference>
<evidence type="ECO:0000256" key="2">
    <source>
        <dbReference type="ARBA" id="ARBA00009130"/>
    </source>
</evidence>
<dbReference type="GO" id="GO:0016491">
    <property type="term" value="F:oxidoreductase activity"/>
    <property type="evidence" value="ECO:0007669"/>
    <property type="project" value="UniProtKB-KW"/>
</dbReference>
<keyword evidence="6" id="KW-0676">Redox-active center</keyword>
<dbReference type="Proteomes" id="UP000324585">
    <property type="component" value="Unassembled WGS sequence"/>
</dbReference>
<dbReference type="OMA" id="YSPCAIP"/>
<dbReference type="Pfam" id="PF07992">
    <property type="entry name" value="Pyr_redox_2"/>
    <property type="match status" value="1"/>
</dbReference>
<dbReference type="PROSITE" id="PS50206">
    <property type="entry name" value="RHODANESE_3"/>
    <property type="match status" value="1"/>
</dbReference>
<dbReference type="InterPro" id="IPR050260">
    <property type="entry name" value="FAD-bd_OxRdtase"/>
</dbReference>
<dbReference type="AlphaFoldDB" id="A0A5J4YX16"/>
<dbReference type="InterPro" id="IPR016156">
    <property type="entry name" value="FAD/NAD-linked_Rdtase_dimer_sf"/>
</dbReference>
<dbReference type="SMART" id="SM00450">
    <property type="entry name" value="RHOD"/>
    <property type="match status" value="1"/>
</dbReference>
<dbReference type="Pfam" id="PF02852">
    <property type="entry name" value="Pyr_redox_dim"/>
    <property type="match status" value="1"/>
</dbReference>
<dbReference type="SUPFAM" id="SSF51905">
    <property type="entry name" value="FAD/NAD(P)-binding domain"/>
    <property type="match status" value="1"/>
</dbReference>
<keyword evidence="4" id="KW-0274">FAD</keyword>
<evidence type="ECO:0000313" key="9">
    <source>
        <dbReference type="Proteomes" id="UP000324585"/>
    </source>
</evidence>
<dbReference type="PANTHER" id="PTHR43429:SF1">
    <property type="entry name" value="NAD(P)H SULFUR OXIDOREDUCTASE (COA-DEPENDENT)"/>
    <property type="match status" value="1"/>
</dbReference>
<keyword evidence="3" id="KW-0285">Flavoprotein</keyword>
<dbReference type="PRINTS" id="PR00368">
    <property type="entry name" value="FADPNR"/>
</dbReference>
<name>A0A5J4YX16_PORPP</name>
<evidence type="ECO:0000259" key="7">
    <source>
        <dbReference type="PROSITE" id="PS50206"/>
    </source>
</evidence>
<organism evidence="8 9">
    <name type="scientific">Porphyridium purpureum</name>
    <name type="common">Red alga</name>
    <name type="synonym">Porphyridium cruentum</name>
    <dbReference type="NCBI Taxonomy" id="35688"/>
    <lineage>
        <taxon>Eukaryota</taxon>
        <taxon>Rhodophyta</taxon>
        <taxon>Bangiophyceae</taxon>
        <taxon>Porphyridiales</taxon>
        <taxon>Porphyridiaceae</taxon>
        <taxon>Porphyridium</taxon>
    </lineage>
</organism>
<dbReference type="Pfam" id="PF00581">
    <property type="entry name" value="Rhodanese"/>
    <property type="match status" value="1"/>
</dbReference>
<comment type="similarity">
    <text evidence="2">Belongs to the class-III pyridine nucleotide-disulfide oxidoreductase family.</text>
</comment>
<evidence type="ECO:0000256" key="3">
    <source>
        <dbReference type="ARBA" id="ARBA00022630"/>
    </source>
</evidence>
<dbReference type="PRINTS" id="PR00411">
    <property type="entry name" value="PNDRDTASEI"/>
</dbReference>
<keyword evidence="5" id="KW-0560">Oxidoreductase</keyword>
<evidence type="ECO:0000256" key="4">
    <source>
        <dbReference type="ARBA" id="ARBA00022827"/>
    </source>
</evidence>
<dbReference type="OrthoDB" id="432169at2759"/>
<dbReference type="EMBL" id="VRMN01000003">
    <property type="protein sequence ID" value="KAA8496111.1"/>
    <property type="molecule type" value="Genomic_DNA"/>
</dbReference>
<dbReference type="PANTHER" id="PTHR43429">
    <property type="entry name" value="PYRIDINE NUCLEOTIDE-DISULFIDE OXIDOREDUCTASE DOMAIN-CONTAINING"/>
    <property type="match status" value="1"/>
</dbReference>
<accession>A0A5J4YX16</accession>
<evidence type="ECO:0000256" key="6">
    <source>
        <dbReference type="ARBA" id="ARBA00023284"/>
    </source>
</evidence>
<keyword evidence="9" id="KW-1185">Reference proteome</keyword>
<proteinExistence type="inferred from homology"/>
<dbReference type="InterPro" id="IPR001763">
    <property type="entry name" value="Rhodanese-like_dom"/>
</dbReference>
<dbReference type="InterPro" id="IPR036188">
    <property type="entry name" value="FAD/NAD-bd_sf"/>
</dbReference>
<comment type="caution">
    <text evidence="8">The sequence shown here is derived from an EMBL/GenBank/DDBJ whole genome shotgun (WGS) entry which is preliminary data.</text>
</comment>
<evidence type="ECO:0000313" key="8">
    <source>
        <dbReference type="EMBL" id="KAA8496111.1"/>
    </source>
</evidence>
<dbReference type="InterPro" id="IPR004099">
    <property type="entry name" value="Pyr_nucl-diS_OxRdtase_dimer"/>
</dbReference>
<dbReference type="InterPro" id="IPR023753">
    <property type="entry name" value="FAD/NAD-binding_dom"/>
</dbReference>
<sequence length="595" mass="64105">MGGSIMGLGLGSPMARSSSVIHGVIRRFASTRMVDIIGKRIAVIGGVAGGASAAARARRMSEDAEITVFERGPYVSFANCGLPYYVGNVIKSQDKLVLASPELFMKRYNIRVHTNTEVMRIDTRGKVLVVKKTSDDSGESSVWLHPYDELVLSPGATAIKPSIPGIDLPGIFSIRTVPDSEHVRQYIEDTKAKSAVVVGGGFIGLEMAENLHHLGLKTTIIEGLPQVMAPLDAEMIAPVHDRIRASGSELLLEEQVTSFERKDTGGPITVTTAAGKTIESDIVIMSIGVRPVVDLAKAAGIELGRKGGISVDASMRTSQPHIYAVGDAIETENVVSGEHELVPLAGPANRQGRVAADNAVTDRQVRFRGVQSTSVCGVFGLTVASTGLSEKTLKKLGREYAKVYLHPGHHVSYYPGAKTIDFKLLYDPKSGQVLGAQGVGEEGVERRIDVLAVAIQGKMTVFDLEEVELCYAPAYGSAKDITNMAGMVAANFIRGDHPTLHADQVQLGDYFLLDVREQSEFQAGHIPNATNVPLSELRQRMDELPLDRPILCYCAVGQRGYNATRALMQNDFEVYNLSGGFRTYMAAKAANLLLE</sequence>